<name>A0A2C0EDU2_BACCE</name>
<accession>A0A2C0EDU2</accession>
<sequence length="68" mass="7586">MKSFGTLVISTVISAGLAYYNVDSFYNKFTSGNTYYWVNGILTAGFLISLIINIKDILKKNYTTSESN</sequence>
<dbReference type="EMBL" id="NUJQ01000062">
    <property type="protein sequence ID" value="PGQ04789.1"/>
    <property type="molecule type" value="Genomic_DNA"/>
</dbReference>
<reference evidence="1 2" key="1">
    <citation type="submission" date="2017-09" db="EMBL/GenBank/DDBJ databases">
        <title>Large-scale bioinformatics analysis of Bacillus genomes uncovers conserved roles of natural products in bacterial physiology.</title>
        <authorList>
            <consortium name="Agbiome Team Llc"/>
            <person name="Bleich R.M."/>
            <person name="Grubbs K.J."/>
            <person name="Santa Maria K.C."/>
            <person name="Allen S.E."/>
            <person name="Farag S."/>
            <person name="Shank E.A."/>
            <person name="Bowers A."/>
        </authorList>
    </citation>
    <scope>NUCLEOTIDE SEQUENCE [LARGE SCALE GENOMIC DNA]</scope>
    <source>
        <strain evidence="1 2">AFS046104</strain>
    </source>
</reference>
<evidence type="ECO:0000313" key="2">
    <source>
        <dbReference type="Proteomes" id="UP000221438"/>
    </source>
</evidence>
<comment type="caution">
    <text evidence="1">The sequence shown here is derived from an EMBL/GenBank/DDBJ whole genome shotgun (WGS) entry which is preliminary data.</text>
</comment>
<dbReference type="RefSeq" id="WP_097832719.1">
    <property type="nucleotide sequence ID" value="NZ_NTUE01000019.1"/>
</dbReference>
<protein>
    <submittedName>
        <fullName evidence="1">Uncharacterized protein</fullName>
    </submittedName>
</protein>
<evidence type="ECO:0000313" key="1">
    <source>
        <dbReference type="EMBL" id="PGQ04789.1"/>
    </source>
</evidence>
<dbReference type="Proteomes" id="UP000221438">
    <property type="component" value="Unassembled WGS sequence"/>
</dbReference>
<dbReference type="AlphaFoldDB" id="A0A2C0EDU2"/>
<organism evidence="1 2">
    <name type="scientific">Bacillus cereus</name>
    <dbReference type="NCBI Taxonomy" id="1396"/>
    <lineage>
        <taxon>Bacteria</taxon>
        <taxon>Bacillati</taxon>
        <taxon>Bacillota</taxon>
        <taxon>Bacilli</taxon>
        <taxon>Bacillales</taxon>
        <taxon>Bacillaceae</taxon>
        <taxon>Bacillus</taxon>
        <taxon>Bacillus cereus group</taxon>
    </lineage>
</organism>
<gene>
    <name evidence="1" type="ORF">COA08_29030</name>
</gene>
<proteinExistence type="predicted"/>